<accession>A0A0N8SR45</accession>
<dbReference type="EMBL" id="LJRF01000023">
    <property type="protein sequence ID" value="KPY50968.1"/>
    <property type="molecule type" value="Genomic_DNA"/>
</dbReference>
<proteinExistence type="predicted"/>
<protein>
    <recommendedName>
        <fullName evidence="4">DUF3142 domain-containing protein</fullName>
    </recommendedName>
</protein>
<feature type="chain" id="PRO_5006031753" description="DUF3142 domain-containing protein" evidence="1">
    <location>
        <begin position="22"/>
        <end position="242"/>
    </location>
</feature>
<evidence type="ECO:0000313" key="2">
    <source>
        <dbReference type="EMBL" id="KPY50968.1"/>
    </source>
</evidence>
<organism evidence="2 3">
    <name type="scientific">Pseudomonas syringae pv. ribicola</name>
    <dbReference type="NCBI Taxonomy" id="55398"/>
    <lineage>
        <taxon>Bacteria</taxon>
        <taxon>Pseudomonadati</taxon>
        <taxon>Pseudomonadota</taxon>
        <taxon>Gammaproteobacteria</taxon>
        <taxon>Pseudomonadales</taxon>
        <taxon>Pseudomonadaceae</taxon>
        <taxon>Pseudomonas</taxon>
    </lineage>
</organism>
<dbReference type="PATRIC" id="fig|55398.3.peg.1472"/>
<evidence type="ECO:0000313" key="3">
    <source>
        <dbReference type="Proteomes" id="UP000050554"/>
    </source>
</evidence>
<dbReference type="Proteomes" id="UP000050554">
    <property type="component" value="Unassembled WGS sequence"/>
</dbReference>
<comment type="caution">
    <text evidence="2">The sequence shown here is derived from an EMBL/GenBank/DDBJ whole genome shotgun (WGS) entry which is preliminary data.</text>
</comment>
<name>A0A0N8SR45_PSESI</name>
<evidence type="ECO:0000256" key="1">
    <source>
        <dbReference type="SAM" id="SignalP"/>
    </source>
</evidence>
<gene>
    <name evidence="2" type="ORF">ALO47_01172</name>
</gene>
<dbReference type="SUPFAM" id="SSF51445">
    <property type="entry name" value="(Trans)glycosidases"/>
    <property type="match status" value="1"/>
</dbReference>
<sequence>MQRLQHCLALLCLLTLGQADAAVNAEDYDAFWLWAGVRPQPVMDQAKTLYVLQGQVSTSRRDPQQRVSFIAQGVSVTRLPQDQVWLVYRAHTLRWPDAVYRQLLGQAQRWKASGTHVIGIQIDFDARTRYLNEYVDFLRDLRQRLPEDYQLSITGLMDWSSNADITAIGQLKGVVDEVVVQTYQGRHSIPDYAAYLPRLGRLGLPFKVGLIQGGDWLAPAYLEDSPWFKGYVVFLQNPPTQR</sequence>
<reference evidence="2 3" key="1">
    <citation type="submission" date="2015-09" db="EMBL/GenBank/DDBJ databases">
        <title>Genome announcement of multiple Pseudomonas syringae strains.</title>
        <authorList>
            <person name="Thakur S."/>
            <person name="Wang P.W."/>
            <person name="Gong Y."/>
            <person name="Weir B.S."/>
            <person name="Guttman D.S."/>
        </authorList>
    </citation>
    <scope>NUCLEOTIDE SEQUENCE [LARGE SCALE GENOMIC DNA]</scope>
    <source>
        <strain evidence="2 3">ICMP3882</strain>
    </source>
</reference>
<dbReference type="InterPro" id="IPR021488">
    <property type="entry name" value="DUF3142"/>
</dbReference>
<dbReference type="InterPro" id="IPR017853">
    <property type="entry name" value="GH"/>
</dbReference>
<evidence type="ECO:0008006" key="4">
    <source>
        <dbReference type="Google" id="ProtNLM"/>
    </source>
</evidence>
<dbReference type="RefSeq" id="WP_004880989.1">
    <property type="nucleotide sequence ID" value="NZ_LJRF01000023.1"/>
</dbReference>
<dbReference type="AlphaFoldDB" id="A0A0N8SR45"/>
<feature type="signal peptide" evidence="1">
    <location>
        <begin position="1"/>
        <end position="21"/>
    </location>
</feature>
<dbReference type="Pfam" id="PF11340">
    <property type="entry name" value="DUF3142"/>
    <property type="match status" value="1"/>
</dbReference>
<keyword evidence="1" id="KW-0732">Signal</keyword>
<dbReference type="Gene3D" id="3.20.20.80">
    <property type="entry name" value="Glycosidases"/>
    <property type="match status" value="1"/>
</dbReference>